<keyword evidence="1" id="KW-0812">Transmembrane</keyword>
<dbReference type="KEGG" id="bdw:94335908"/>
<dbReference type="EMBL" id="JALLKP010000002">
    <property type="protein sequence ID" value="KAK2196367.1"/>
    <property type="molecule type" value="Genomic_DNA"/>
</dbReference>
<evidence type="ECO:0000313" key="2">
    <source>
        <dbReference type="EMBL" id="KAK2196367.1"/>
    </source>
</evidence>
<dbReference type="InterPro" id="IPR021691">
    <property type="entry name" value="DUF3273"/>
</dbReference>
<dbReference type="GeneID" id="94335908"/>
<feature type="transmembrane region" description="Helical" evidence="1">
    <location>
        <begin position="144"/>
        <end position="163"/>
    </location>
</feature>
<reference evidence="2" key="1">
    <citation type="journal article" date="2023" name="Nat. Microbiol.">
        <title>Babesia duncani multi-omics identifies virulence factors and drug targets.</title>
        <authorList>
            <person name="Singh P."/>
            <person name="Lonardi S."/>
            <person name="Liang Q."/>
            <person name="Vydyam P."/>
            <person name="Khabirova E."/>
            <person name="Fang T."/>
            <person name="Gihaz S."/>
            <person name="Thekkiniath J."/>
            <person name="Munshi M."/>
            <person name="Abel S."/>
            <person name="Ciampossin L."/>
            <person name="Batugedara G."/>
            <person name="Gupta M."/>
            <person name="Lu X.M."/>
            <person name="Lenz T."/>
            <person name="Chakravarty S."/>
            <person name="Cornillot E."/>
            <person name="Hu Y."/>
            <person name="Ma W."/>
            <person name="Gonzalez L.M."/>
            <person name="Sanchez S."/>
            <person name="Estrada K."/>
            <person name="Sanchez-Flores A."/>
            <person name="Montero E."/>
            <person name="Harb O.S."/>
            <person name="Le Roch K.G."/>
            <person name="Mamoun C.B."/>
        </authorList>
    </citation>
    <scope>NUCLEOTIDE SEQUENCE</scope>
    <source>
        <strain evidence="2">WA1</strain>
    </source>
</reference>
<accession>A0AAD9PKZ3</accession>
<protein>
    <recommendedName>
        <fullName evidence="4">Glideosome associated protein with multiple membrane spans 3</fullName>
    </recommendedName>
</protein>
<comment type="caution">
    <text evidence="2">The sequence shown here is derived from an EMBL/GenBank/DDBJ whole genome shotgun (WGS) entry which is preliminary data.</text>
</comment>
<dbReference type="Pfam" id="PF11677">
    <property type="entry name" value="DUF3273"/>
    <property type="match status" value="1"/>
</dbReference>
<keyword evidence="1" id="KW-1133">Transmembrane helix</keyword>
<dbReference type="RefSeq" id="XP_067803209.1">
    <property type="nucleotide sequence ID" value="XM_067946645.1"/>
</dbReference>
<gene>
    <name evidence="2" type="ORF">BdWA1_001610</name>
</gene>
<dbReference type="Proteomes" id="UP001214638">
    <property type="component" value="Unassembled WGS sequence"/>
</dbReference>
<feature type="transmembrane region" description="Helical" evidence="1">
    <location>
        <begin position="103"/>
        <end position="124"/>
    </location>
</feature>
<evidence type="ECO:0000313" key="3">
    <source>
        <dbReference type="Proteomes" id="UP001214638"/>
    </source>
</evidence>
<feature type="transmembrane region" description="Helical" evidence="1">
    <location>
        <begin position="183"/>
        <end position="207"/>
    </location>
</feature>
<feature type="transmembrane region" description="Helical" evidence="1">
    <location>
        <begin position="244"/>
        <end position="263"/>
    </location>
</feature>
<keyword evidence="3" id="KW-1185">Reference proteome</keyword>
<evidence type="ECO:0000256" key="1">
    <source>
        <dbReference type="SAM" id="Phobius"/>
    </source>
</evidence>
<sequence>MCRVFQLKNTFQITQSSLFECASKMWLSTRKDHLDDGLPPSRAPCISLTWFFNNTLRMGFGLQLFSLIGLNCIYFSFNGKGLFTYDLSGVPESSRLDPVFRSWLTLFSLIYMLGSLTLICFQVLLADDTCWARGYRSGSKILRLATFLDTISSTLQFIFYLFINKFYSQRWFVNLNEGSSELVFFVFTRVIHSFACFLFGIACYLLEVYHDEGAGDLHAYLNGLLFVLTGVAELGLLVFHVSAWYTPFLLLSLFAVTLWAIYFEPEVVYVSPDLHETELTNDVEHQVEKFTRMTPSSQVPFY</sequence>
<evidence type="ECO:0008006" key="4">
    <source>
        <dbReference type="Google" id="ProtNLM"/>
    </source>
</evidence>
<name>A0AAD9PKZ3_9APIC</name>
<dbReference type="AlphaFoldDB" id="A0AAD9PKZ3"/>
<organism evidence="2 3">
    <name type="scientific">Babesia duncani</name>
    <dbReference type="NCBI Taxonomy" id="323732"/>
    <lineage>
        <taxon>Eukaryota</taxon>
        <taxon>Sar</taxon>
        <taxon>Alveolata</taxon>
        <taxon>Apicomplexa</taxon>
        <taxon>Aconoidasida</taxon>
        <taxon>Piroplasmida</taxon>
        <taxon>Babesiidae</taxon>
        <taxon>Babesia</taxon>
    </lineage>
</organism>
<keyword evidence="1" id="KW-0472">Membrane</keyword>
<proteinExistence type="predicted"/>
<feature type="transmembrane region" description="Helical" evidence="1">
    <location>
        <begin position="219"/>
        <end position="238"/>
    </location>
</feature>